<evidence type="ECO:0000256" key="1">
    <source>
        <dbReference type="ARBA" id="ARBA00022527"/>
    </source>
</evidence>
<dbReference type="PANTHER" id="PTHR35526">
    <property type="entry name" value="ANTI-SIGMA-F FACTOR RSBW-RELATED"/>
    <property type="match status" value="1"/>
</dbReference>
<dbReference type="AlphaFoldDB" id="A0A0R0ASZ3"/>
<keyword evidence="4" id="KW-1185">Reference proteome</keyword>
<dbReference type="CDD" id="cd16936">
    <property type="entry name" value="HATPase_RsbW-like"/>
    <property type="match status" value="1"/>
</dbReference>
<dbReference type="Proteomes" id="UP000051802">
    <property type="component" value="Unassembled WGS sequence"/>
</dbReference>
<keyword evidence="1" id="KW-0723">Serine/threonine-protein kinase</keyword>
<comment type="caution">
    <text evidence="3">The sequence shown here is derived from an EMBL/GenBank/DDBJ whole genome shotgun (WGS) entry which is preliminary data.</text>
</comment>
<evidence type="ECO:0000313" key="3">
    <source>
        <dbReference type="EMBL" id="KRG44196.1"/>
    </source>
</evidence>
<dbReference type="GO" id="GO:0004674">
    <property type="term" value="F:protein serine/threonine kinase activity"/>
    <property type="evidence" value="ECO:0007669"/>
    <property type="project" value="UniProtKB-KW"/>
</dbReference>
<dbReference type="EMBL" id="LLXU01000069">
    <property type="protein sequence ID" value="KRG44196.1"/>
    <property type="molecule type" value="Genomic_DNA"/>
</dbReference>
<name>A0A0R0ASZ3_9GAMM</name>
<reference evidence="3 4" key="1">
    <citation type="submission" date="2015-10" db="EMBL/GenBank/DDBJ databases">
        <title>Genome sequencing and analysis of members of genus Stenotrophomonas.</title>
        <authorList>
            <person name="Patil P.P."/>
            <person name="Midha S."/>
            <person name="Patil P.B."/>
        </authorList>
    </citation>
    <scope>NUCLEOTIDE SEQUENCE [LARGE SCALE GENOMIC DNA]</scope>
    <source>
        <strain evidence="3 4">JCM 16536</strain>
    </source>
</reference>
<dbReference type="STRING" id="676599.ARC20_08640"/>
<evidence type="ECO:0000313" key="4">
    <source>
        <dbReference type="Proteomes" id="UP000051802"/>
    </source>
</evidence>
<gene>
    <name evidence="3" type="ORF">ARC20_08640</name>
</gene>
<evidence type="ECO:0000259" key="2">
    <source>
        <dbReference type="Pfam" id="PF13581"/>
    </source>
</evidence>
<dbReference type="InterPro" id="IPR050267">
    <property type="entry name" value="Anti-sigma-factor_SerPK"/>
</dbReference>
<dbReference type="RefSeq" id="WP_057646193.1">
    <property type="nucleotide sequence ID" value="NZ_LLXU01000069.1"/>
</dbReference>
<dbReference type="Pfam" id="PF13581">
    <property type="entry name" value="HATPase_c_2"/>
    <property type="match status" value="1"/>
</dbReference>
<protein>
    <submittedName>
        <fullName evidence="3">Anti-sigma F factor</fullName>
    </submittedName>
</protein>
<sequence length="145" mass="15804">MRMDLDMAPSLEALAGLNDQLEDSLLQRGVVAERVGQVRLIVEELAANALHHGECAARGLPLRLRVSVDREALVLELREHGQAFDPARTAVPALAAGIEERPVGGLGLFLVQQLADELDYRREGDANIVRVTLLHPFSADLEDVP</sequence>
<dbReference type="InterPro" id="IPR036890">
    <property type="entry name" value="HATPase_C_sf"/>
</dbReference>
<keyword evidence="1" id="KW-0418">Kinase</keyword>
<organism evidence="3 4">
    <name type="scientific">Stenotrophomonas panacihumi</name>
    <dbReference type="NCBI Taxonomy" id="676599"/>
    <lineage>
        <taxon>Bacteria</taxon>
        <taxon>Pseudomonadati</taxon>
        <taxon>Pseudomonadota</taxon>
        <taxon>Gammaproteobacteria</taxon>
        <taxon>Lysobacterales</taxon>
        <taxon>Lysobacteraceae</taxon>
        <taxon>Stenotrophomonas</taxon>
    </lineage>
</organism>
<proteinExistence type="predicted"/>
<dbReference type="PANTHER" id="PTHR35526:SF6">
    <property type="entry name" value="SLR1861 PROTEIN"/>
    <property type="match status" value="1"/>
</dbReference>
<keyword evidence="1" id="KW-0808">Transferase</keyword>
<dbReference type="SUPFAM" id="SSF55874">
    <property type="entry name" value="ATPase domain of HSP90 chaperone/DNA topoisomerase II/histidine kinase"/>
    <property type="match status" value="1"/>
</dbReference>
<accession>A0A0R0ASZ3</accession>
<dbReference type="InterPro" id="IPR003594">
    <property type="entry name" value="HATPase_dom"/>
</dbReference>
<feature type="domain" description="Histidine kinase/HSP90-like ATPase" evidence="2">
    <location>
        <begin position="9"/>
        <end position="132"/>
    </location>
</feature>
<dbReference type="OrthoDB" id="9792240at2"/>
<dbReference type="Gene3D" id="3.30.565.10">
    <property type="entry name" value="Histidine kinase-like ATPase, C-terminal domain"/>
    <property type="match status" value="1"/>
</dbReference>